<dbReference type="Pfam" id="PF05737">
    <property type="entry name" value="Collagen_bind"/>
    <property type="match status" value="1"/>
</dbReference>
<evidence type="ECO:0000256" key="2">
    <source>
        <dbReference type="ARBA" id="ARBA00022512"/>
    </source>
</evidence>
<evidence type="ECO:0000313" key="12">
    <source>
        <dbReference type="Proteomes" id="UP000449209"/>
    </source>
</evidence>
<feature type="chain" id="PRO_5026698551" evidence="8">
    <location>
        <begin position="30"/>
        <end position="487"/>
    </location>
</feature>
<proteinExistence type="predicted"/>
<gene>
    <name evidence="11" type="ORF">GB993_06820</name>
</gene>
<dbReference type="InterPro" id="IPR008456">
    <property type="entry name" value="Collagen-bd_dom"/>
</dbReference>
<evidence type="ECO:0000259" key="9">
    <source>
        <dbReference type="Pfam" id="PF05737"/>
    </source>
</evidence>
<feature type="compositionally biased region" description="Polar residues" evidence="6">
    <location>
        <begin position="387"/>
        <end position="416"/>
    </location>
</feature>
<feature type="compositionally biased region" description="Low complexity" evidence="6">
    <location>
        <begin position="324"/>
        <end position="373"/>
    </location>
</feature>
<feature type="compositionally biased region" description="Polar residues" evidence="6">
    <location>
        <begin position="424"/>
        <end position="447"/>
    </location>
</feature>
<keyword evidence="7" id="KW-1133">Transmembrane helix</keyword>
<accession>A0A6N9I2M5</accession>
<dbReference type="InterPro" id="IPR041171">
    <property type="entry name" value="SDR_Ig"/>
</dbReference>
<comment type="caution">
    <text evidence="11">The sequence shown here is derived from an EMBL/GenBank/DDBJ whole genome shotgun (WGS) entry which is preliminary data.</text>
</comment>
<feature type="compositionally biased region" description="Polar residues" evidence="6">
    <location>
        <begin position="295"/>
        <end position="316"/>
    </location>
</feature>
<sequence>MKRSRLINWLLIVFTVMIGFIFNTQTAQAATYGNEFITSGTITNGPNFSYASNVNVRYDWAVPNDVHIAANDQMKIQLPDALRVSKESTFPLLADDGTALGTVDVKTDGTMVVTFNETAATLSNLHGTITFSTKLNAATIGLGEQNVPFETNNGTLTSPVIVSPSTNNLSKKGSFTTDRNGNPAIKWTILVNRNELLMENVKVSDIITDAGQQLVPDSITVSNGHWTDPTTQASYKRDETLTAGADYTVSVTGDSFETTFAKLDSQMVVIDYLTTFKDPAVASDGSSVFKNTATMSWGKNGSGTNTEKATASVKQTAGSGTGSGSENNNSGEESNNSSDSNDSNESSTSESNSAFESSNSSSSENSDTSAVESNGNSDSHHVDTNHANESSTDNSVIDSNDSSASHLTSSNQSSASDNRDQTIVAGSSNSSSNAPFNGQSISTKESATQKDSLAEALPHTGQQISISLIIVGIISLTGLIIYRLRQN</sequence>
<keyword evidence="3" id="KW-0964">Secreted</keyword>
<dbReference type="Gene3D" id="2.60.40.1280">
    <property type="match status" value="1"/>
</dbReference>
<evidence type="ECO:0000256" key="7">
    <source>
        <dbReference type="SAM" id="Phobius"/>
    </source>
</evidence>
<dbReference type="OrthoDB" id="2056845at2"/>
<keyword evidence="4 8" id="KW-0732">Signal</keyword>
<dbReference type="SUPFAM" id="SSF49401">
    <property type="entry name" value="Bacterial adhesins"/>
    <property type="match status" value="2"/>
</dbReference>
<dbReference type="InterPro" id="IPR011252">
    <property type="entry name" value="Fibrogen-bd_dom1"/>
</dbReference>
<dbReference type="Proteomes" id="UP000449209">
    <property type="component" value="Unassembled WGS sequence"/>
</dbReference>
<dbReference type="Pfam" id="PF17961">
    <property type="entry name" value="Big_8"/>
    <property type="match status" value="1"/>
</dbReference>
<dbReference type="GO" id="GO:0005518">
    <property type="term" value="F:collagen binding"/>
    <property type="evidence" value="ECO:0007669"/>
    <property type="project" value="InterPro"/>
</dbReference>
<dbReference type="GO" id="GO:0007155">
    <property type="term" value="P:cell adhesion"/>
    <property type="evidence" value="ECO:0007669"/>
    <property type="project" value="InterPro"/>
</dbReference>
<keyword evidence="7" id="KW-0472">Membrane</keyword>
<feature type="transmembrane region" description="Helical" evidence="7">
    <location>
        <begin position="464"/>
        <end position="484"/>
    </location>
</feature>
<evidence type="ECO:0000256" key="6">
    <source>
        <dbReference type="SAM" id="MobiDB-lite"/>
    </source>
</evidence>
<dbReference type="Gene3D" id="2.60.40.740">
    <property type="match status" value="1"/>
</dbReference>
<name>A0A6N9I2M5_9LACO</name>
<evidence type="ECO:0000259" key="10">
    <source>
        <dbReference type="Pfam" id="PF17961"/>
    </source>
</evidence>
<dbReference type="InterPro" id="IPR008966">
    <property type="entry name" value="Adhesion_dom_sf"/>
</dbReference>
<feature type="domain" description="SDR-like Ig" evidence="10">
    <location>
        <begin position="51"/>
        <end position="140"/>
    </location>
</feature>
<feature type="domain" description="Collagen binding" evidence="9">
    <location>
        <begin position="167"/>
        <end position="296"/>
    </location>
</feature>
<dbReference type="RefSeq" id="WP_161003633.1">
    <property type="nucleotide sequence ID" value="NZ_WEZQ01000011.1"/>
</dbReference>
<keyword evidence="2" id="KW-0134">Cell wall</keyword>
<comment type="subcellular location">
    <subcellularLocation>
        <location evidence="1">Secreted</location>
        <location evidence="1">Cell wall</location>
        <topology evidence="1">Peptidoglycan-anchor</topology>
    </subcellularLocation>
</comment>
<reference evidence="11 12" key="1">
    <citation type="journal article" date="2019" name="Appl. Environ. Microbiol.">
        <title>Genetic determinants of hydroxycinnamic acid metabolism in heterofermentative lactobacilli.</title>
        <authorList>
            <person name="Gaur G."/>
            <person name="Oh J.H."/>
            <person name="Filannino P."/>
            <person name="Gobbetti M."/>
            <person name="van Pijkeren J.P."/>
            <person name="Ganzle M.G."/>
        </authorList>
    </citation>
    <scope>NUCLEOTIDE SEQUENCE [LARGE SCALE GENOMIC DNA]</scope>
    <source>
        <strain evidence="11 12">C5</strain>
    </source>
</reference>
<dbReference type="EMBL" id="WEZQ01000011">
    <property type="protein sequence ID" value="MYV17215.1"/>
    <property type="molecule type" value="Genomic_DNA"/>
</dbReference>
<protein>
    <submittedName>
        <fullName evidence="11">LPXTG cell wall anchor domain-containing protein</fullName>
    </submittedName>
</protein>
<keyword evidence="5" id="KW-0572">Peptidoglycan-anchor</keyword>
<dbReference type="NCBIfam" id="TIGR01167">
    <property type="entry name" value="LPXTG_anchor"/>
    <property type="match status" value="1"/>
</dbReference>
<feature type="region of interest" description="Disordered" evidence="6">
    <location>
        <begin position="295"/>
        <end position="447"/>
    </location>
</feature>
<evidence type="ECO:0000256" key="5">
    <source>
        <dbReference type="ARBA" id="ARBA00023088"/>
    </source>
</evidence>
<evidence type="ECO:0000256" key="8">
    <source>
        <dbReference type="SAM" id="SignalP"/>
    </source>
</evidence>
<organism evidence="11 12">
    <name type="scientific">Furfurilactobacillus milii</name>
    <dbReference type="NCBI Taxonomy" id="2888272"/>
    <lineage>
        <taxon>Bacteria</taxon>
        <taxon>Bacillati</taxon>
        <taxon>Bacillota</taxon>
        <taxon>Bacilli</taxon>
        <taxon>Lactobacillales</taxon>
        <taxon>Lactobacillaceae</taxon>
        <taxon>Furfurilactobacillus</taxon>
    </lineage>
</organism>
<evidence type="ECO:0000256" key="1">
    <source>
        <dbReference type="ARBA" id="ARBA00004168"/>
    </source>
</evidence>
<dbReference type="AlphaFoldDB" id="A0A6N9I2M5"/>
<keyword evidence="7" id="KW-0812">Transmembrane</keyword>
<evidence type="ECO:0000256" key="4">
    <source>
        <dbReference type="ARBA" id="ARBA00022729"/>
    </source>
</evidence>
<feature type="signal peptide" evidence="8">
    <location>
        <begin position="1"/>
        <end position="29"/>
    </location>
</feature>
<evidence type="ECO:0000256" key="3">
    <source>
        <dbReference type="ARBA" id="ARBA00022525"/>
    </source>
</evidence>
<evidence type="ECO:0000313" key="11">
    <source>
        <dbReference type="EMBL" id="MYV17215.1"/>
    </source>
</evidence>